<keyword evidence="4" id="KW-1185">Reference proteome</keyword>
<dbReference type="InterPro" id="IPR003959">
    <property type="entry name" value="ATPase_AAA_core"/>
</dbReference>
<gene>
    <name evidence="3" type="ORF">PGQ11_014314</name>
</gene>
<reference evidence="3 4" key="1">
    <citation type="journal article" date="2024" name="IMA Fungus">
        <title>Apiospora arundinis, a panoply of carbohydrate-active enzymes and secondary metabolites.</title>
        <authorList>
            <person name="Sorensen T."/>
            <person name="Petersen C."/>
            <person name="Muurmann A.T."/>
            <person name="Christiansen J.V."/>
            <person name="Brundto M.L."/>
            <person name="Overgaard C.K."/>
            <person name="Boysen A.T."/>
            <person name="Wollenberg R.D."/>
            <person name="Larsen T.O."/>
            <person name="Sorensen J.L."/>
            <person name="Nielsen K.L."/>
            <person name="Sondergaard T.E."/>
        </authorList>
    </citation>
    <scope>NUCLEOTIDE SEQUENCE [LARGE SCALE GENOMIC DNA]</scope>
    <source>
        <strain evidence="3 4">AAU 773</strain>
    </source>
</reference>
<dbReference type="SUPFAM" id="SSF52540">
    <property type="entry name" value="P-loop containing nucleoside triphosphate hydrolases"/>
    <property type="match status" value="1"/>
</dbReference>
<dbReference type="PANTHER" id="PTHR46411">
    <property type="entry name" value="FAMILY ATPASE, PUTATIVE-RELATED"/>
    <property type="match status" value="1"/>
</dbReference>
<evidence type="ECO:0000313" key="4">
    <source>
        <dbReference type="Proteomes" id="UP001390339"/>
    </source>
</evidence>
<name>A0ABR2HRW4_9PEZI</name>
<proteinExistence type="predicted"/>
<dbReference type="EMBL" id="JAPCWZ010000009">
    <property type="protein sequence ID" value="KAK8851835.1"/>
    <property type="molecule type" value="Genomic_DNA"/>
</dbReference>
<evidence type="ECO:0000259" key="1">
    <source>
        <dbReference type="Pfam" id="PF00004"/>
    </source>
</evidence>
<comment type="caution">
    <text evidence="3">The sequence shown here is derived from an EMBL/GenBank/DDBJ whole genome shotgun (WGS) entry which is preliminary data.</text>
</comment>
<feature type="domain" description="DUF7025" evidence="2">
    <location>
        <begin position="130"/>
        <end position="224"/>
    </location>
</feature>
<keyword evidence="3" id="KW-0378">Hydrolase</keyword>
<evidence type="ECO:0000259" key="2">
    <source>
        <dbReference type="Pfam" id="PF22942"/>
    </source>
</evidence>
<evidence type="ECO:0000313" key="3">
    <source>
        <dbReference type="EMBL" id="KAK8851835.1"/>
    </source>
</evidence>
<dbReference type="GO" id="GO:0016787">
    <property type="term" value="F:hydrolase activity"/>
    <property type="evidence" value="ECO:0007669"/>
    <property type="project" value="UniProtKB-KW"/>
</dbReference>
<organism evidence="3 4">
    <name type="scientific">Apiospora arundinis</name>
    <dbReference type="NCBI Taxonomy" id="335852"/>
    <lineage>
        <taxon>Eukaryota</taxon>
        <taxon>Fungi</taxon>
        <taxon>Dikarya</taxon>
        <taxon>Ascomycota</taxon>
        <taxon>Pezizomycotina</taxon>
        <taxon>Sordariomycetes</taxon>
        <taxon>Xylariomycetidae</taxon>
        <taxon>Amphisphaeriales</taxon>
        <taxon>Apiosporaceae</taxon>
        <taxon>Apiospora</taxon>
    </lineage>
</organism>
<feature type="domain" description="ATPase AAA-type core" evidence="1">
    <location>
        <begin position="404"/>
        <end position="513"/>
    </location>
</feature>
<protein>
    <submittedName>
        <fullName evidence="3">P-loop containing nucleoside triphosphate hydrolase protein</fullName>
    </submittedName>
</protein>
<accession>A0ABR2HRW4</accession>
<sequence length="633" mass="72457">MGKKRQFSEVSVRPRPQWVQLPSVILHPDTHSQVFQWEMSGDKRALRILCNDLCEGLAQLAAESPRVRTEYPGHIVVEPYELLFHNKARIKEDGAKKLGNGNCQTHLRFLVDYLEEKEKPRAWGRIDAIEQGRCKTITFDSVPLLYSRGDTVLQNKDGVWRAYVIEKHESKMSAGMESMLIHAQYLDFDKTGNSLVPHATVFELPKFESEQPITRLELIPRQFLDQRPKLIDSIRDRGAEYYKYGRQVRYCEYQGSEWPRPLQKAPLKVIVDYVTPSSRTQALGLSDGRDPGAFCTICAAKTLGLASYPEDIDHGPFMCEPEIKDTVQHQFGPEMDQSEDPFLFCPPSLWAFSLCYRTWSLVSPYDLKEVEKRDEPFDNELFMDSGQKKHFRSIAEEYMNMLKPGGVGKTFTAECLSEKYGLPLYTMTCGDLGDDPESFDLKLHETFLRGINWGAIVLLDAVDDYVYSRNRMAPRRNYLAPILLRHLETSESLNIITITDALQADEAFLGRLHLSLHLKDFTFNCQKSLWRQAFKSISSETNHELEDFVDNELQKFANGAFEKMNARQIANAVRLATVIARGDGPNSSPYGLSAEHIRITLRLGKSFIDYMRQEPEGMEGQNFEHLRALGQGR</sequence>
<dbReference type="Gene3D" id="3.40.50.300">
    <property type="entry name" value="P-loop containing nucleotide triphosphate hydrolases"/>
    <property type="match status" value="1"/>
</dbReference>
<dbReference type="Pfam" id="PF22942">
    <property type="entry name" value="DUF7025"/>
    <property type="match status" value="1"/>
</dbReference>
<dbReference type="Proteomes" id="UP001390339">
    <property type="component" value="Unassembled WGS sequence"/>
</dbReference>
<dbReference type="InterPro" id="IPR027417">
    <property type="entry name" value="P-loop_NTPase"/>
</dbReference>
<dbReference type="InterPro" id="IPR054289">
    <property type="entry name" value="DUF7025"/>
</dbReference>
<dbReference type="Pfam" id="PF00004">
    <property type="entry name" value="AAA"/>
    <property type="match status" value="1"/>
</dbReference>
<dbReference type="PANTHER" id="PTHR46411:SF3">
    <property type="entry name" value="AAA+ ATPASE DOMAIN-CONTAINING PROTEIN"/>
    <property type="match status" value="1"/>
</dbReference>